<evidence type="ECO:0000313" key="3">
    <source>
        <dbReference type="Proteomes" id="UP000592180"/>
    </source>
</evidence>
<sequence length="98" mass="11408">MDTGKDPSDRKFTEQDLNNDPDDESKGRSLENLKKNPEYVDFLKKADAKAFESIDESNDFHFELMQAVADKLFMQKVHIDFDFIDNPKNSFEIEMIIA</sequence>
<accession>A0A840KCE0</accession>
<evidence type="ECO:0000313" key="2">
    <source>
        <dbReference type="EMBL" id="MBB4807061.1"/>
    </source>
</evidence>
<dbReference type="AlphaFoldDB" id="A0A840KCE0"/>
<reference evidence="2 3" key="1">
    <citation type="submission" date="2020-08" db="EMBL/GenBank/DDBJ databases">
        <title>Functional genomics of gut bacteria from endangered species of beetles.</title>
        <authorList>
            <person name="Carlos-Shanley C."/>
        </authorList>
    </citation>
    <scope>NUCLEOTIDE SEQUENCE [LARGE SCALE GENOMIC DNA]</scope>
    <source>
        <strain evidence="2 3">S00151</strain>
    </source>
</reference>
<dbReference type="RefSeq" id="WP_184189640.1">
    <property type="nucleotide sequence ID" value="NZ_JACHLE010000003.1"/>
</dbReference>
<organism evidence="2 3">
    <name type="scientific">Chryseobacterium defluvii</name>
    <dbReference type="NCBI Taxonomy" id="160396"/>
    <lineage>
        <taxon>Bacteria</taxon>
        <taxon>Pseudomonadati</taxon>
        <taxon>Bacteroidota</taxon>
        <taxon>Flavobacteriia</taxon>
        <taxon>Flavobacteriales</taxon>
        <taxon>Weeksellaceae</taxon>
        <taxon>Chryseobacterium group</taxon>
        <taxon>Chryseobacterium</taxon>
    </lineage>
</organism>
<evidence type="ECO:0000256" key="1">
    <source>
        <dbReference type="SAM" id="MobiDB-lite"/>
    </source>
</evidence>
<proteinExistence type="predicted"/>
<feature type="region of interest" description="Disordered" evidence="1">
    <location>
        <begin position="1"/>
        <end position="31"/>
    </location>
</feature>
<protein>
    <submittedName>
        <fullName evidence="2">Uncharacterized protein</fullName>
    </submittedName>
</protein>
<comment type="caution">
    <text evidence="2">The sequence shown here is derived from an EMBL/GenBank/DDBJ whole genome shotgun (WGS) entry which is preliminary data.</text>
</comment>
<dbReference type="EMBL" id="JACHLE010000003">
    <property type="protein sequence ID" value="MBB4807061.1"/>
    <property type="molecule type" value="Genomic_DNA"/>
</dbReference>
<name>A0A840KCE0_9FLAO</name>
<dbReference type="Proteomes" id="UP000592180">
    <property type="component" value="Unassembled WGS sequence"/>
</dbReference>
<feature type="compositionally biased region" description="Basic and acidic residues" evidence="1">
    <location>
        <begin position="1"/>
        <end position="14"/>
    </location>
</feature>
<gene>
    <name evidence="2" type="ORF">HNP38_002365</name>
</gene>
<keyword evidence="3" id="KW-1185">Reference proteome</keyword>